<name>A0A090WVC5_9FLAO</name>
<sequence length="199" mass="22874">MQIKPITLLIFSAFVALSCKEYVAKDVTNYRYFDVALADTIPDSKLKAVTNAEHLEYGVSVAYVNENNDTIIPFGKYAYYGTDTLEFYANVMEHPNDSTYGRQMAIDKNENILFDLVMYDNGLEPFNDGLTRVIRNGKMGYANKFGQVVIACEYDYVKWFENGKAEVTYSAKEYFDLDEHRVVESDNWFSIDKKGNRVD</sequence>
<dbReference type="InterPro" id="IPR032774">
    <property type="entry name" value="WG_beta_rep"/>
</dbReference>
<dbReference type="RefSeq" id="WP_052416253.1">
    <property type="nucleotide sequence ID" value="NZ_BBNU01000013.1"/>
</dbReference>
<organism evidence="1 2">
    <name type="scientific">Algibacter lectus</name>
    <dbReference type="NCBI Taxonomy" id="221126"/>
    <lineage>
        <taxon>Bacteria</taxon>
        <taxon>Pseudomonadati</taxon>
        <taxon>Bacteroidota</taxon>
        <taxon>Flavobacteriia</taxon>
        <taxon>Flavobacteriales</taxon>
        <taxon>Flavobacteriaceae</taxon>
        <taxon>Algibacter</taxon>
    </lineage>
</organism>
<dbReference type="STRING" id="221126.SAMN04489722_11323"/>
<evidence type="ECO:0000313" key="2">
    <source>
        <dbReference type="Proteomes" id="UP000029643"/>
    </source>
</evidence>
<dbReference type="AlphaFoldDB" id="A0A090WVC5"/>
<protein>
    <recommendedName>
        <fullName evidence="3">WG repeat-containing protein</fullName>
    </recommendedName>
</protein>
<accession>A0A090WVC5</accession>
<evidence type="ECO:0008006" key="3">
    <source>
        <dbReference type="Google" id="ProtNLM"/>
    </source>
</evidence>
<dbReference type="PROSITE" id="PS51257">
    <property type="entry name" value="PROKAR_LIPOPROTEIN"/>
    <property type="match status" value="1"/>
</dbReference>
<dbReference type="EMBL" id="BBNU01000013">
    <property type="protein sequence ID" value="GAL81065.1"/>
    <property type="molecule type" value="Genomic_DNA"/>
</dbReference>
<reference evidence="1" key="1">
    <citation type="journal article" date="2014" name="Genome Announc.">
        <title>Draft Genome Sequences of Marine Flavobacterium Algibacter lectus Strains SS8 and NR4.</title>
        <authorList>
            <person name="Takatani N."/>
            <person name="Nakanishi M."/>
            <person name="Meirelles P."/>
            <person name="Mino S."/>
            <person name="Suda W."/>
            <person name="Oshima K."/>
            <person name="Hattori M."/>
            <person name="Ohkuma M."/>
            <person name="Hosokawa M."/>
            <person name="Miyashita K."/>
            <person name="Thompson F.L."/>
            <person name="Niwa A."/>
            <person name="Sawabe T."/>
            <person name="Sawabe T."/>
        </authorList>
    </citation>
    <scope>NUCLEOTIDE SEQUENCE [LARGE SCALE GENOMIC DNA]</scope>
    <source>
        <strain evidence="1">JCM 19274</strain>
    </source>
</reference>
<comment type="caution">
    <text evidence="1">The sequence shown here is derived from an EMBL/GenBank/DDBJ whole genome shotgun (WGS) entry which is preliminary data.</text>
</comment>
<proteinExistence type="predicted"/>
<dbReference type="Proteomes" id="UP000029643">
    <property type="component" value="Unassembled WGS sequence"/>
</dbReference>
<evidence type="ECO:0000313" key="1">
    <source>
        <dbReference type="EMBL" id="GAL81065.1"/>
    </source>
</evidence>
<gene>
    <name evidence="1" type="ORF">JCM19274_2239</name>
</gene>
<dbReference type="Pfam" id="PF14903">
    <property type="entry name" value="WG_beta_rep"/>
    <property type="match status" value="2"/>
</dbReference>